<evidence type="ECO:0000256" key="4">
    <source>
        <dbReference type="ARBA" id="ARBA00044511"/>
    </source>
</evidence>
<sequence length="404" mass="46053">LEKLLRKRSSSHEEVFRTYKEITSPGVARLAIQTIRNLLHHMAIVQRKDEHSMHRYMAIVNDMNTAGIDLTRSEWAAAVHFVGRGSHRGTDIDVADALHLWREMEQDAGIVSTHAHFNILFDIATKAGKYALAEMILQEINRRQLPVNRYLRLSYLYYQGLRRDGNAVRAAYKDLVDVGHVVNTAALNTLISALILAHEPHAAELVFARMKRLHASKTLSHPPRVSWRDARSLSKLLAAAFKHTAKDSELRGRMQEIVSIAPDAITFKLLVKHHATTSGDIDRVAALLDEMQAAHFPLDVSIFHHLFRGFGLHGGIRYSAWTRFRLENTWDAYLAAVEHHVKGFDEFKLSIVVLVLGAYKKCAKSERVVEVWREMRKRWEPGKEEVEAVYARVGRTVARWLDDG</sequence>
<keyword evidence="6" id="KW-1185">Reference proteome</keyword>
<dbReference type="PANTHER" id="PTHR47447:SF17">
    <property type="entry name" value="OS12G0638900 PROTEIN"/>
    <property type="match status" value="1"/>
</dbReference>
<evidence type="ECO:0000256" key="1">
    <source>
        <dbReference type="ARBA" id="ARBA00006192"/>
    </source>
</evidence>
<organism evidence="5 6">
    <name type="scientific">Patellaria atrata CBS 101060</name>
    <dbReference type="NCBI Taxonomy" id="1346257"/>
    <lineage>
        <taxon>Eukaryota</taxon>
        <taxon>Fungi</taxon>
        <taxon>Dikarya</taxon>
        <taxon>Ascomycota</taxon>
        <taxon>Pezizomycotina</taxon>
        <taxon>Dothideomycetes</taxon>
        <taxon>Dothideomycetes incertae sedis</taxon>
        <taxon>Patellariales</taxon>
        <taxon>Patellariaceae</taxon>
        <taxon>Patellaria</taxon>
    </lineage>
</organism>
<dbReference type="OrthoDB" id="1908178at2759"/>
<dbReference type="EMBL" id="MU006092">
    <property type="protein sequence ID" value="KAF2840534.1"/>
    <property type="molecule type" value="Genomic_DNA"/>
</dbReference>
<proteinExistence type="inferred from homology"/>
<protein>
    <recommendedName>
        <fullName evidence="7">Pentatricopeptide repeat-containing protein</fullName>
    </recommendedName>
</protein>
<reference evidence="5" key="1">
    <citation type="journal article" date="2020" name="Stud. Mycol.">
        <title>101 Dothideomycetes genomes: a test case for predicting lifestyles and emergence of pathogens.</title>
        <authorList>
            <person name="Haridas S."/>
            <person name="Albert R."/>
            <person name="Binder M."/>
            <person name="Bloem J."/>
            <person name="Labutti K."/>
            <person name="Salamov A."/>
            <person name="Andreopoulos B."/>
            <person name="Baker S."/>
            <person name="Barry K."/>
            <person name="Bills G."/>
            <person name="Bluhm B."/>
            <person name="Cannon C."/>
            <person name="Castanera R."/>
            <person name="Culley D."/>
            <person name="Daum C."/>
            <person name="Ezra D."/>
            <person name="Gonzalez J."/>
            <person name="Henrissat B."/>
            <person name="Kuo A."/>
            <person name="Liang C."/>
            <person name="Lipzen A."/>
            <person name="Lutzoni F."/>
            <person name="Magnuson J."/>
            <person name="Mondo S."/>
            <person name="Nolan M."/>
            <person name="Ohm R."/>
            <person name="Pangilinan J."/>
            <person name="Park H.-J."/>
            <person name="Ramirez L."/>
            <person name="Alfaro M."/>
            <person name="Sun H."/>
            <person name="Tritt A."/>
            <person name="Yoshinaga Y."/>
            <person name="Zwiers L.-H."/>
            <person name="Turgeon B."/>
            <person name="Goodwin S."/>
            <person name="Spatafora J."/>
            <person name="Crous P."/>
            <person name="Grigoriev I."/>
        </authorList>
    </citation>
    <scope>NUCLEOTIDE SEQUENCE</scope>
    <source>
        <strain evidence="5">CBS 101060</strain>
    </source>
</reference>
<evidence type="ECO:0000256" key="3">
    <source>
        <dbReference type="ARBA" id="ARBA00044493"/>
    </source>
</evidence>
<evidence type="ECO:0000256" key="2">
    <source>
        <dbReference type="ARBA" id="ARBA00022737"/>
    </source>
</evidence>
<dbReference type="AlphaFoldDB" id="A0A9P4SDM8"/>
<dbReference type="InterPro" id="IPR011990">
    <property type="entry name" value="TPR-like_helical_dom_sf"/>
</dbReference>
<feature type="non-terminal residue" evidence="5">
    <location>
        <position position="1"/>
    </location>
</feature>
<dbReference type="Gene3D" id="1.25.40.10">
    <property type="entry name" value="Tetratricopeptide repeat domain"/>
    <property type="match status" value="2"/>
</dbReference>
<comment type="subunit">
    <text evidence="4">Binds to mitochondrial small subunit 15S rRNA.</text>
</comment>
<comment type="caution">
    <text evidence="5">The sequence shown here is derived from an EMBL/GenBank/DDBJ whole genome shotgun (WGS) entry which is preliminary data.</text>
</comment>
<evidence type="ECO:0000313" key="6">
    <source>
        <dbReference type="Proteomes" id="UP000799429"/>
    </source>
</evidence>
<dbReference type="PANTHER" id="PTHR47447">
    <property type="entry name" value="OS03G0856100 PROTEIN"/>
    <property type="match status" value="1"/>
</dbReference>
<evidence type="ECO:0000313" key="5">
    <source>
        <dbReference type="EMBL" id="KAF2840534.1"/>
    </source>
</evidence>
<evidence type="ECO:0008006" key="7">
    <source>
        <dbReference type="Google" id="ProtNLM"/>
    </source>
</evidence>
<dbReference type="Proteomes" id="UP000799429">
    <property type="component" value="Unassembled WGS sequence"/>
</dbReference>
<name>A0A9P4SDM8_9PEZI</name>
<accession>A0A9P4SDM8</accession>
<gene>
    <name evidence="5" type="ORF">M501DRAFT_930340</name>
</gene>
<comment type="similarity">
    <text evidence="1">Belongs to the CCM1 family.</text>
</comment>
<keyword evidence="2" id="KW-0677">Repeat</keyword>
<comment type="function">
    <text evidence="3">Regulates mitochondrial small subunit maturation by controlling 15S rRNA 5'-end processing. Localizes to the 5' precursor of the 15S rRNA in a position that is subsequently occupied by mS47 in the mature yeast mtSSU. Uses structure and sequence-specific RNA recognition, binding to a single-stranded region of the precursor and specifically recognizing bases -6 to -1. The exchange of Ccm1 for mS47 is coupled to the irreversible removal of precursor rRNA that is accompanied by conformational changes of the mitoribosomal proteins uS5m and mS26. These conformational changes signal completion of 5'-end rRNA processing through protection of the mature 5'-end of the 15S rRNA and stabilization of mS47. The removal of the 5' precursor together with the dissociation of Ccm1 may be catalyzed by the 5'-3' exoribonuclease Pet127. Involved in the specific removal of group I introns in mitochondrial encoded transcripts.</text>
</comment>
<dbReference type="Pfam" id="PF01535">
    <property type="entry name" value="PPR"/>
    <property type="match status" value="1"/>
</dbReference>
<dbReference type="InterPro" id="IPR002885">
    <property type="entry name" value="PPR_rpt"/>
</dbReference>